<feature type="domain" description="BRCT" evidence="32">
    <location>
        <begin position="372"/>
        <end position="449"/>
    </location>
</feature>
<evidence type="ECO:0000256" key="14">
    <source>
        <dbReference type="ARBA" id="ARBA00022765"/>
    </source>
</evidence>
<evidence type="ECO:0000256" key="21">
    <source>
        <dbReference type="ARBA" id="ARBA00023163"/>
    </source>
</evidence>
<dbReference type="FunFam" id="3.30.1740.10:FF:000006">
    <property type="entry name" value="Poly [ADP-ribose] polymerase"/>
    <property type="match status" value="1"/>
</dbReference>
<dbReference type="InterPro" id="IPR001510">
    <property type="entry name" value="Znf_PARP"/>
</dbReference>
<dbReference type="InterPro" id="IPR004102">
    <property type="entry name" value="Poly(ADP-ribose)pol_reg_dom"/>
</dbReference>
<keyword evidence="18" id="KW-0805">Transcription regulation</keyword>
<gene>
    <name evidence="36" type="ORF">CALMAC_LOCUS15106</name>
</gene>
<evidence type="ECO:0000256" key="20">
    <source>
        <dbReference type="ARBA" id="ARBA00023125"/>
    </source>
</evidence>
<dbReference type="InterPro" id="IPR049296">
    <property type="entry name" value="PARP1-like_PADR1_N"/>
</dbReference>
<dbReference type="GO" id="GO:1990404">
    <property type="term" value="F:NAD+-protein mono-ADP-ribosyltransferase activity"/>
    <property type="evidence" value="ECO:0007669"/>
    <property type="project" value="TreeGrafter"/>
</dbReference>
<dbReference type="SMART" id="SM01336">
    <property type="entry name" value="zf-PARP"/>
    <property type="match status" value="2"/>
</dbReference>
<organism evidence="36 37">
    <name type="scientific">Callosobruchus maculatus</name>
    <name type="common">Southern cowpea weevil</name>
    <name type="synonym">Pulse bruchid</name>
    <dbReference type="NCBI Taxonomy" id="64391"/>
    <lineage>
        <taxon>Eukaryota</taxon>
        <taxon>Metazoa</taxon>
        <taxon>Ecdysozoa</taxon>
        <taxon>Arthropoda</taxon>
        <taxon>Hexapoda</taxon>
        <taxon>Insecta</taxon>
        <taxon>Pterygota</taxon>
        <taxon>Neoptera</taxon>
        <taxon>Endopterygota</taxon>
        <taxon>Coleoptera</taxon>
        <taxon>Polyphaga</taxon>
        <taxon>Cucujiformia</taxon>
        <taxon>Chrysomeloidea</taxon>
        <taxon>Chrysomelidae</taxon>
        <taxon>Bruchinae</taxon>
        <taxon>Bruchini</taxon>
        <taxon>Callosobruchus</taxon>
    </lineage>
</organism>
<dbReference type="Pfam" id="PF05406">
    <property type="entry name" value="WGR"/>
    <property type="match status" value="1"/>
</dbReference>
<dbReference type="Pfam" id="PF21728">
    <property type="entry name" value="PADR1_N"/>
    <property type="match status" value="1"/>
</dbReference>
<feature type="domain" description="PARP-type" evidence="31">
    <location>
        <begin position="112"/>
        <end position="201"/>
    </location>
</feature>
<dbReference type="InterPro" id="IPR036420">
    <property type="entry name" value="BRCT_dom_sf"/>
</dbReference>
<evidence type="ECO:0000259" key="32">
    <source>
        <dbReference type="PROSITE" id="PS50172"/>
    </source>
</evidence>
<keyword evidence="15" id="KW-0863">Zinc-finger</keyword>
<keyword evidence="4" id="KW-0158">Chromosome</keyword>
<evidence type="ECO:0000256" key="9">
    <source>
        <dbReference type="ARBA" id="ARBA00022676"/>
    </source>
</evidence>
<dbReference type="SUPFAM" id="SSF57716">
    <property type="entry name" value="Glucocorticoid receptor-like (DNA-binding domain)"/>
    <property type="match status" value="2"/>
</dbReference>
<keyword evidence="16" id="KW-0862">Zinc</keyword>
<comment type="catalytic activity">
    <reaction evidence="28">
        <text>L-tyrosyl-[protein] + NAD(+) = O-(ADP-D-ribosyl)-L-tyrosyl-[protein] + nicotinamide + H(+)</text>
        <dbReference type="Rhea" id="RHEA:58236"/>
        <dbReference type="Rhea" id="RHEA-COMP:10136"/>
        <dbReference type="Rhea" id="RHEA-COMP:15092"/>
        <dbReference type="ChEBI" id="CHEBI:15378"/>
        <dbReference type="ChEBI" id="CHEBI:17154"/>
        <dbReference type="ChEBI" id="CHEBI:46858"/>
        <dbReference type="ChEBI" id="CHEBI:57540"/>
        <dbReference type="ChEBI" id="CHEBI:142557"/>
    </reaction>
    <physiologicalReaction direction="left-to-right" evidence="28">
        <dbReference type="Rhea" id="RHEA:58237"/>
    </physiologicalReaction>
</comment>
<dbReference type="FunFam" id="1.20.142.10:FF:000001">
    <property type="entry name" value="Poly [ADP-ribose] polymerase"/>
    <property type="match status" value="1"/>
</dbReference>
<evidence type="ECO:0000256" key="25">
    <source>
        <dbReference type="ARBA" id="ARBA00024347"/>
    </source>
</evidence>
<dbReference type="GO" id="GO:0006302">
    <property type="term" value="P:double-strand break repair"/>
    <property type="evidence" value="ECO:0007669"/>
    <property type="project" value="TreeGrafter"/>
</dbReference>
<evidence type="ECO:0000256" key="19">
    <source>
        <dbReference type="ARBA" id="ARBA00023027"/>
    </source>
</evidence>
<evidence type="ECO:0000256" key="29">
    <source>
        <dbReference type="ARBA" id="ARBA00048575"/>
    </source>
</evidence>
<comment type="catalytic activity">
    <reaction evidence="27">
        <text>L-histidyl-[protein] + NAD(+) = N(tele)-(ADP-D-ribosyl)-L-histidyl-[protein] + nicotinamide + H(+)</text>
        <dbReference type="Rhea" id="RHEA:72071"/>
        <dbReference type="Rhea" id="RHEA-COMP:9745"/>
        <dbReference type="Rhea" id="RHEA-COMP:18085"/>
        <dbReference type="ChEBI" id="CHEBI:15378"/>
        <dbReference type="ChEBI" id="CHEBI:17154"/>
        <dbReference type="ChEBI" id="CHEBI:29979"/>
        <dbReference type="ChEBI" id="CHEBI:57540"/>
        <dbReference type="ChEBI" id="CHEBI:191398"/>
    </reaction>
    <physiologicalReaction direction="left-to-right" evidence="27">
        <dbReference type="Rhea" id="RHEA:72072"/>
    </physiologicalReaction>
</comment>
<evidence type="ECO:0000259" key="31">
    <source>
        <dbReference type="PROSITE" id="PS50064"/>
    </source>
</evidence>
<evidence type="ECO:0000256" key="3">
    <source>
        <dbReference type="ARBA" id="ARBA00004604"/>
    </source>
</evidence>
<dbReference type="SUPFAM" id="SSF52113">
    <property type="entry name" value="BRCT domain"/>
    <property type="match status" value="1"/>
</dbReference>
<keyword evidence="5" id="KW-0963">Cytoplasm</keyword>
<dbReference type="Gene3D" id="2.20.25.630">
    <property type="match status" value="1"/>
</dbReference>
<dbReference type="SMART" id="SM00292">
    <property type="entry name" value="BRCT"/>
    <property type="match status" value="1"/>
</dbReference>
<comment type="catalytic activity">
    <reaction evidence="29">
        <text>L-seryl-[protein] + NAD(+) = O-(ADP-D-ribosyl)-L-seryl-[protein] + nicotinamide + H(+)</text>
        <dbReference type="Rhea" id="RHEA:58232"/>
        <dbReference type="Rhea" id="RHEA-COMP:9863"/>
        <dbReference type="Rhea" id="RHEA-COMP:15091"/>
        <dbReference type="ChEBI" id="CHEBI:15378"/>
        <dbReference type="ChEBI" id="CHEBI:17154"/>
        <dbReference type="ChEBI" id="CHEBI:29999"/>
        <dbReference type="ChEBI" id="CHEBI:57540"/>
        <dbReference type="ChEBI" id="CHEBI:142556"/>
    </reaction>
    <physiologicalReaction direction="left-to-right" evidence="29">
        <dbReference type="Rhea" id="RHEA:58233"/>
    </physiologicalReaction>
</comment>
<dbReference type="Pfam" id="PF00533">
    <property type="entry name" value="BRCT"/>
    <property type="match status" value="1"/>
</dbReference>
<dbReference type="Gene3D" id="3.30.1740.10">
    <property type="entry name" value="Zinc finger, PARP-type"/>
    <property type="match status" value="2"/>
</dbReference>
<evidence type="ECO:0000256" key="6">
    <source>
        <dbReference type="ARBA" id="ARBA00022499"/>
    </source>
</evidence>
<dbReference type="AlphaFoldDB" id="A0A653D7Z5"/>
<dbReference type="GO" id="GO:0005694">
    <property type="term" value="C:chromosome"/>
    <property type="evidence" value="ECO:0007669"/>
    <property type="project" value="UniProtKB-SubCell"/>
</dbReference>
<keyword evidence="7" id="KW-0021">Allosteric enzyme</keyword>
<keyword evidence="12" id="KW-0479">Metal-binding</keyword>
<evidence type="ECO:0000256" key="7">
    <source>
        <dbReference type="ARBA" id="ARBA00022533"/>
    </source>
</evidence>
<dbReference type="PANTHER" id="PTHR10459">
    <property type="entry name" value="DNA LIGASE"/>
    <property type="match status" value="1"/>
</dbReference>
<dbReference type="Pfam" id="PF00645">
    <property type="entry name" value="zf-PARP"/>
    <property type="match status" value="2"/>
</dbReference>
<dbReference type="InterPro" id="IPR012317">
    <property type="entry name" value="Poly(ADP-ribose)pol_cat_dom"/>
</dbReference>
<keyword evidence="37" id="KW-1185">Reference proteome</keyword>
<keyword evidence="8" id="KW-0399">Innate immunity</keyword>
<dbReference type="SUPFAM" id="SSF56399">
    <property type="entry name" value="ADP-ribosylation"/>
    <property type="match status" value="1"/>
</dbReference>
<dbReference type="FunFam" id="3.40.50.10190:FF:000051">
    <property type="entry name" value="Poly [ADP-ribose] polymerase"/>
    <property type="match status" value="1"/>
</dbReference>
<dbReference type="InterPro" id="IPR012982">
    <property type="entry name" value="PARP1-like_PADR1_Zn_ribbon"/>
</dbReference>
<protein>
    <recommendedName>
        <fullName evidence="30">Poly [ADP-ribose] polymerase</fullName>
        <shortName evidence="30">PARP</shortName>
        <ecNumber evidence="30">2.4.2.-</ecNumber>
    </recommendedName>
</protein>
<evidence type="ECO:0000256" key="4">
    <source>
        <dbReference type="ARBA" id="ARBA00022454"/>
    </source>
</evidence>
<keyword evidence="11" id="KW-0548">Nucleotidyltransferase</keyword>
<dbReference type="InterPro" id="IPR036957">
    <property type="entry name" value="Znf_PARP_sf"/>
</dbReference>
<dbReference type="InterPro" id="IPR036616">
    <property type="entry name" value="Poly(ADP-ribose)pol_reg_dom_sf"/>
</dbReference>
<evidence type="ECO:0000259" key="33">
    <source>
        <dbReference type="PROSITE" id="PS51059"/>
    </source>
</evidence>
<keyword evidence="10 30" id="KW-0808">Transferase</keyword>
<keyword evidence="17" id="KW-0391">Immunity</keyword>
<evidence type="ECO:0000256" key="28">
    <source>
        <dbReference type="ARBA" id="ARBA00048339"/>
    </source>
</evidence>
<evidence type="ECO:0000256" key="30">
    <source>
        <dbReference type="RuleBase" id="RU362114"/>
    </source>
</evidence>
<dbReference type="Pfam" id="PF00644">
    <property type="entry name" value="PARP"/>
    <property type="match status" value="1"/>
</dbReference>
<dbReference type="GO" id="GO:0005829">
    <property type="term" value="C:cytosol"/>
    <property type="evidence" value="ECO:0007669"/>
    <property type="project" value="UniProtKB-SubCell"/>
</dbReference>
<evidence type="ECO:0000259" key="35">
    <source>
        <dbReference type="PROSITE" id="PS51977"/>
    </source>
</evidence>
<dbReference type="Proteomes" id="UP000410492">
    <property type="component" value="Unassembled WGS sequence"/>
</dbReference>
<dbReference type="GO" id="GO:0070212">
    <property type="term" value="P:protein poly-ADP-ribosylation"/>
    <property type="evidence" value="ECO:0007669"/>
    <property type="project" value="TreeGrafter"/>
</dbReference>
<evidence type="ECO:0000256" key="15">
    <source>
        <dbReference type="ARBA" id="ARBA00022771"/>
    </source>
</evidence>
<keyword evidence="14" id="KW-0013">ADP-ribosylation</keyword>
<dbReference type="Gene3D" id="3.40.50.10190">
    <property type="entry name" value="BRCT domain"/>
    <property type="match status" value="1"/>
</dbReference>
<dbReference type="SUPFAM" id="SSF47587">
    <property type="entry name" value="Domain of poly(ADP-ribose) polymerase"/>
    <property type="match status" value="1"/>
</dbReference>
<dbReference type="OrthoDB" id="429950at2759"/>
<feature type="domain" description="PARP-type" evidence="31">
    <location>
        <begin position="5"/>
        <end position="87"/>
    </location>
</feature>
<dbReference type="PANTHER" id="PTHR10459:SF112">
    <property type="entry name" value="POLY [ADP-RIBOSE] POLYMERASE 1"/>
    <property type="match status" value="1"/>
</dbReference>
<dbReference type="GO" id="GO:0008270">
    <property type="term" value="F:zinc ion binding"/>
    <property type="evidence" value="ECO:0007669"/>
    <property type="project" value="UniProtKB-KW"/>
</dbReference>
<evidence type="ECO:0000256" key="5">
    <source>
        <dbReference type="ARBA" id="ARBA00022490"/>
    </source>
</evidence>
<comment type="catalytic activity">
    <reaction evidence="23">
        <text>L-glutamyl-[protein] + NAD(+) = 5-O-(ADP-D-ribosyl)-L-glutamyl-[protein] + nicotinamide</text>
        <dbReference type="Rhea" id="RHEA:58224"/>
        <dbReference type="Rhea" id="RHEA-COMP:10208"/>
        <dbReference type="Rhea" id="RHEA-COMP:15089"/>
        <dbReference type="ChEBI" id="CHEBI:17154"/>
        <dbReference type="ChEBI" id="CHEBI:29973"/>
        <dbReference type="ChEBI" id="CHEBI:57540"/>
        <dbReference type="ChEBI" id="CHEBI:142540"/>
    </reaction>
    <physiologicalReaction direction="left-to-right" evidence="23">
        <dbReference type="Rhea" id="RHEA:58225"/>
    </physiologicalReaction>
</comment>
<dbReference type="GO" id="GO:0003677">
    <property type="term" value="F:DNA binding"/>
    <property type="evidence" value="ECO:0007669"/>
    <property type="project" value="UniProtKB-KW"/>
</dbReference>
<evidence type="ECO:0000256" key="23">
    <source>
        <dbReference type="ARBA" id="ARBA00024159"/>
    </source>
</evidence>
<keyword evidence="22" id="KW-0539">Nucleus</keyword>
<keyword evidence="13" id="KW-0677">Repeat</keyword>
<dbReference type="PROSITE" id="PS50172">
    <property type="entry name" value="BRCT"/>
    <property type="match status" value="1"/>
</dbReference>
<evidence type="ECO:0000313" key="36">
    <source>
        <dbReference type="EMBL" id="VEN56123.1"/>
    </source>
</evidence>
<evidence type="ECO:0000256" key="17">
    <source>
        <dbReference type="ARBA" id="ARBA00022859"/>
    </source>
</evidence>
<evidence type="ECO:0000256" key="27">
    <source>
        <dbReference type="ARBA" id="ARBA00048241"/>
    </source>
</evidence>
<dbReference type="PROSITE" id="PS52007">
    <property type="entry name" value="PADR1"/>
    <property type="match status" value="1"/>
</dbReference>
<dbReference type="Gene3D" id="1.20.142.10">
    <property type="entry name" value="Poly(ADP-ribose) polymerase, regulatory domain"/>
    <property type="match status" value="1"/>
</dbReference>
<dbReference type="InterPro" id="IPR001357">
    <property type="entry name" value="BRCT_dom"/>
</dbReference>
<dbReference type="GO" id="GO:0003950">
    <property type="term" value="F:NAD+ poly-ADP-ribosyltransferase activity"/>
    <property type="evidence" value="ECO:0007669"/>
    <property type="project" value="UniProtKB-UniRule"/>
</dbReference>
<dbReference type="CDD" id="cd17747">
    <property type="entry name" value="BRCT_PARP1"/>
    <property type="match status" value="1"/>
</dbReference>
<dbReference type="GO" id="GO:0045087">
    <property type="term" value="P:innate immune response"/>
    <property type="evidence" value="ECO:0007669"/>
    <property type="project" value="UniProtKB-KW"/>
</dbReference>
<dbReference type="SMART" id="SM00773">
    <property type="entry name" value="WGR"/>
    <property type="match status" value="1"/>
</dbReference>
<comment type="catalytic activity">
    <reaction evidence="24">
        <text>L-aspartyl-[protein] + NAD(+) = 4-O-(ADP-D-ribosyl)-L-aspartyl-[protein] + nicotinamide</text>
        <dbReference type="Rhea" id="RHEA:54424"/>
        <dbReference type="Rhea" id="RHEA-COMP:9867"/>
        <dbReference type="Rhea" id="RHEA-COMP:13832"/>
        <dbReference type="ChEBI" id="CHEBI:17154"/>
        <dbReference type="ChEBI" id="CHEBI:29961"/>
        <dbReference type="ChEBI" id="CHEBI:57540"/>
        <dbReference type="ChEBI" id="CHEBI:138102"/>
    </reaction>
    <physiologicalReaction direction="left-to-right" evidence="24">
        <dbReference type="Rhea" id="RHEA:54425"/>
    </physiologicalReaction>
</comment>
<dbReference type="EMBL" id="CAACVG010010574">
    <property type="protein sequence ID" value="VEN56123.1"/>
    <property type="molecule type" value="Genomic_DNA"/>
</dbReference>
<dbReference type="InterPro" id="IPR038650">
    <property type="entry name" value="PADR1_C_dom_sf"/>
</dbReference>
<proteinExistence type="inferred from homology"/>
<feature type="domain" description="WGR" evidence="35">
    <location>
        <begin position="521"/>
        <end position="618"/>
    </location>
</feature>
<keyword evidence="9 30" id="KW-0328">Glycosyltransferase</keyword>
<dbReference type="InterPro" id="IPR050800">
    <property type="entry name" value="ARTD/PARP"/>
</dbReference>
<dbReference type="Pfam" id="PF08063">
    <property type="entry name" value="Zn_ribbon_PADR1"/>
    <property type="match status" value="1"/>
</dbReference>
<dbReference type="EC" id="2.4.2.-" evidence="30"/>
<keyword evidence="19 30" id="KW-0520">NAD</keyword>
<comment type="subcellular location">
    <subcellularLocation>
        <location evidence="1">Chromosome</location>
    </subcellularLocation>
    <subcellularLocation>
        <location evidence="2">Cytoplasm</location>
        <location evidence="2">Cytosol</location>
    </subcellularLocation>
    <subcellularLocation>
        <location evidence="3">Nucleus</location>
        <location evidence="3">Nucleolus</location>
    </subcellularLocation>
</comment>
<evidence type="ECO:0000256" key="13">
    <source>
        <dbReference type="ARBA" id="ARBA00022737"/>
    </source>
</evidence>
<dbReference type="Gene3D" id="1.10.20.130">
    <property type="match status" value="1"/>
</dbReference>
<evidence type="ECO:0000256" key="22">
    <source>
        <dbReference type="ARBA" id="ARBA00023242"/>
    </source>
</evidence>
<evidence type="ECO:0000256" key="18">
    <source>
        <dbReference type="ARBA" id="ARBA00023015"/>
    </source>
</evidence>
<feature type="domain" description="PARP alpha-helical" evidence="34">
    <location>
        <begin position="640"/>
        <end position="757"/>
    </location>
</feature>
<comment type="similarity">
    <text evidence="25">Belongs to the ARTD/PARP family.</text>
</comment>
<evidence type="ECO:0000256" key="26">
    <source>
        <dbReference type="ARBA" id="ARBA00033987"/>
    </source>
</evidence>
<name>A0A653D7Z5_CALMS</name>
<dbReference type="CDD" id="cd01437">
    <property type="entry name" value="parp_like"/>
    <property type="match status" value="1"/>
</dbReference>
<dbReference type="InterPro" id="IPR008893">
    <property type="entry name" value="WGR_domain"/>
</dbReference>
<dbReference type="InterPro" id="IPR036930">
    <property type="entry name" value="WGR_dom_sf"/>
</dbReference>
<evidence type="ECO:0000256" key="1">
    <source>
        <dbReference type="ARBA" id="ARBA00004286"/>
    </source>
</evidence>
<comment type="catalytic activity">
    <reaction evidence="26">
        <text>NAD(+) + (ADP-D-ribosyl)n-acceptor = nicotinamide + (ADP-D-ribosyl)n+1-acceptor + H(+).</text>
        <dbReference type="EC" id="2.4.2.30"/>
    </reaction>
</comment>
<dbReference type="PROSITE" id="PS51059">
    <property type="entry name" value="PARP_CATALYTIC"/>
    <property type="match status" value="1"/>
</dbReference>
<dbReference type="PROSITE" id="PS51977">
    <property type="entry name" value="WGR"/>
    <property type="match status" value="1"/>
</dbReference>
<evidence type="ECO:0000313" key="37">
    <source>
        <dbReference type="Proteomes" id="UP000410492"/>
    </source>
</evidence>
<evidence type="ECO:0000259" key="34">
    <source>
        <dbReference type="PROSITE" id="PS51060"/>
    </source>
</evidence>
<accession>A0A653D7Z5</accession>
<feature type="non-terminal residue" evidence="36">
    <location>
        <position position="851"/>
    </location>
</feature>
<evidence type="ECO:0000256" key="2">
    <source>
        <dbReference type="ARBA" id="ARBA00004514"/>
    </source>
</evidence>
<dbReference type="PROSITE" id="PS51060">
    <property type="entry name" value="PARP_ALPHA_HD"/>
    <property type="match status" value="1"/>
</dbReference>
<feature type="domain" description="PARP catalytic" evidence="33">
    <location>
        <begin position="763"/>
        <end position="851"/>
    </location>
</feature>
<keyword evidence="20" id="KW-0238">DNA-binding</keyword>
<evidence type="ECO:0000256" key="11">
    <source>
        <dbReference type="ARBA" id="ARBA00022695"/>
    </source>
</evidence>
<dbReference type="GO" id="GO:0005730">
    <property type="term" value="C:nucleolus"/>
    <property type="evidence" value="ECO:0007669"/>
    <property type="project" value="UniProtKB-SubCell"/>
</dbReference>
<evidence type="ECO:0000256" key="16">
    <source>
        <dbReference type="ARBA" id="ARBA00022833"/>
    </source>
</evidence>
<sequence>MDLPYRAEYAKSSRASCRGCKGGINQGDLRLAVMVQSRHFDGKTPNWYHFKCFFEKQRPKTVDDIEHFESIRVADQDKIKERVGIASMAIVPDKKGKKRGMDKLKQQALKDFTIQYAKSGRAMCRGCELKILKDEIRISKKDYETDVGAKYGGQDMWHHVQCFAQLRSELGYYESADKLPGFKGLTAKDQAEVKKQLPAIKQEDIPDVKKVKTEDAVDSAKTDPEEEEYRKQNKIMFGFRDALNKNLDTKEMSYLLEYNDQEVPPGRDRILDRLSDIMTFGKLKSCNVCKGGQLVFNKFGYICTGDLTEWSKCNTIVKTPEREPFKVPSDYAEAYAFLKKYKYKPMTRVIREVKPSVAVKKIDETDGPRIKRELPALYNMEFVIVGKPPKGKDEIKREITALGGKVVTKFSKSVMAVISTPAEVEKMGSKMLEAEAEQIHVVSEDFVDEAKNNTGKIPDLVVQKSICNWGADPSKRLPAEPTFSKSKSKSGSIYTKSVPDKLKIQIKGGTAVDPDSGLEHKAHVYQNGKDVYTAVLSLTDIQTKKNSYYKLQLLEGDKKKKYWVFRAWGRIGTTIGGNKVEDMPDLDSAIDHFENLYEEKSGNMWCHRHNFVKVPGRMVPVELDYGSENGMENLDIVESESKLAKPVQDLMRMIFDVDSMKQVLLEFELDTEKMPLGKLSKAQIQKAYAVLTEIQDLLNQNAPEARLIDASNRFYTFVPHSLGIDEPPLLNSIDEVKAKIDMLDSLMEIEIAYNLMKSSGSEHTVDSYYNTLNAEIEPLDRSTEQFAIIEEYVKNTHAETHRSYQLEIKDVFEVKRQGEEKRFKPFKKLHNRKLLWHGSRVTNFAGILSQV</sequence>
<dbReference type="Pfam" id="PF02877">
    <property type="entry name" value="PARP_reg"/>
    <property type="match status" value="1"/>
</dbReference>
<dbReference type="SUPFAM" id="SSF142921">
    <property type="entry name" value="WGR domain-like"/>
    <property type="match status" value="1"/>
</dbReference>
<reference evidence="36 37" key="1">
    <citation type="submission" date="2019-01" db="EMBL/GenBank/DDBJ databases">
        <authorList>
            <person name="Sayadi A."/>
        </authorList>
    </citation>
    <scope>NUCLEOTIDE SEQUENCE [LARGE SCALE GENOMIC DNA]</scope>
</reference>
<keyword evidence="6" id="KW-1017">Isopeptide bond</keyword>
<dbReference type="PROSITE" id="PS50064">
    <property type="entry name" value="ZF_PARP_2"/>
    <property type="match status" value="2"/>
</dbReference>
<dbReference type="Gene3D" id="3.90.228.10">
    <property type="match status" value="1"/>
</dbReference>
<evidence type="ECO:0000256" key="10">
    <source>
        <dbReference type="ARBA" id="ARBA00022679"/>
    </source>
</evidence>
<evidence type="ECO:0000256" key="24">
    <source>
        <dbReference type="ARBA" id="ARBA00024164"/>
    </source>
</evidence>
<dbReference type="SMART" id="SM01335">
    <property type="entry name" value="PADR1"/>
    <property type="match status" value="1"/>
</dbReference>
<keyword evidence="21" id="KW-0804">Transcription</keyword>
<dbReference type="CDD" id="cd08001">
    <property type="entry name" value="WGR_PARP1_like"/>
    <property type="match status" value="1"/>
</dbReference>
<evidence type="ECO:0000256" key="12">
    <source>
        <dbReference type="ARBA" id="ARBA00022723"/>
    </source>
</evidence>
<dbReference type="GO" id="GO:0016779">
    <property type="term" value="F:nucleotidyltransferase activity"/>
    <property type="evidence" value="ECO:0007669"/>
    <property type="project" value="UniProtKB-KW"/>
</dbReference>
<evidence type="ECO:0000256" key="8">
    <source>
        <dbReference type="ARBA" id="ARBA00022588"/>
    </source>
</evidence>